<dbReference type="PANTHER" id="PTHR42060:SF1">
    <property type="entry name" value="NHL REPEAT-CONTAINING PROTEIN"/>
    <property type="match status" value="1"/>
</dbReference>
<accession>A0A178ZL90</accession>
<dbReference type="EMBL" id="LVYI01000004">
    <property type="protein sequence ID" value="OAP60251.1"/>
    <property type="molecule type" value="Genomic_DNA"/>
</dbReference>
<dbReference type="RefSeq" id="XP_018693618.1">
    <property type="nucleotide sequence ID" value="XM_018836765.1"/>
</dbReference>
<evidence type="ECO:0000256" key="1">
    <source>
        <dbReference type="SAM" id="MobiDB-lite"/>
    </source>
</evidence>
<dbReference type="InterPro" id="IPR011042">
    <property type="entry name" value="6-blade_b-propeller_TolB-like"/>
</dbReference>
<feature type="chain" id="PRO_5008098614" evidence="2">
    <location>
        <begin position="20"/>
        <end position="900"/>
    </location>
</feature>
<evidence type="ECO:0000313" key="4">
    <source>
        <dbReference type="Proteomes" id="UP000078343"/>
    </source>
</evidence>
<comment type="caution">
    <text evidence="3">The sequence shown here is derived from an EMBL/GenBank/DDBJ whole genome shotgun (WGS) entry which is preliminary data.</text>
</comment>
<proteinExistence type="predicted"/>
<evidence type="ECO:0000256" key="2">
    <source>
        <dbReference type="SAM" id="SignalP"/>
    </source>
</evidence>
<evidence type="ECO:0000313" key="3">
    <source>
        <dbReference type="EMBL" id="OAP60251.1"/>
    </source>
</evidence>
<feature type="region of interest" description="Disordered" evidence="1">
    <location>
        <begin position="335"/>
        <end position="397"/>
    </location>
</feature>
<sequence>MFRRLYLLYTFALLSAAQSTPSDEYAVQHVANLDNYLVENLAVRGNGKVLVTTSAPAATLWQIDPQSSGNATLITRFPGASGSYGITELQPDLFYVTTGNFSIETRQPVPQSFALFEVDMTGFRQLPTGKITSLPTPQKIASITNATVLNGLTHVDGQAGFVLAADSYAGLVWKVDIATGSVMTAIKDASMDPSPSKAAGINGLKYQNGYLYYTNTGNNLYYRLPIYANGSASAEPETIAQVTKGDDLILDGAGTAYICQQVNSVSRVAINGTQQVIAGTINSNASSLLGPTAVAWGRTPSDRDRLYVTTNGGQSAAFNTSGSQGLSVIGPIAQESTETGNSSASATLSTTQGTATPTQSNGGVVVRRVEKQNAARDAETCQGTPSSEASPDFTSTVTGTTARSSIVKAQGPLQWVIYSAAGEEDLEDGDNSQRLERVSPSVSSDSRCDDTRLTIAESIKPDPQNASINFFFRYYTGTIYDSQLHNSFALLWQPMYLKSSENSPLRLATAAVTVNVAMMWNFRGCDARPARQLFTKALEATRKAIGDPAQSNKDELLMTILVFDLYDALVLHYVPGPLTYGKHKNGAVALLKHRGHVNYLTEVGQGLTSATRHALINHALSLRTRIPAESVQLFTHPSMSGRFGSQLDVLGIQIADTQNRLWSLRRQDGSVQGSGQRRKAFEEIIADVIRIDDLLMAWKRTIPNPDWLPQFVFREDVASSIINAGFYGSKCAVWKDLTYADVFNLYATRRIYTLQMIRQSLADEPSLLADSRYRAILAKANSTIQTLVDAVLETIPAHLGDTVVPTNPIYCSGVAFPFKIIRDAITGELRSIPDLEGSDFRMRASSSGAWMIFPYLLDLYRFAEPEDDAAPIILREGQLEWLKAQIKRLQTTFLYCDPVW</sequence>
<dbReference type="OrthoDB" id="2991872at2759"/>
<feature type="region of interest" description="Disordered" evidence="1">
    <location>
        <begin position="426"/>
        <end position="446"/>
    </location>
</feature>
<dbReference type="Gene3D" id="2.120.10.30">
    <property type="entry name" value="TolB, C-terminal domain"/>
    <property type="match status" value="1"/>
</dbReference>
<feature type="compositionally biased region" description="Polar residues" evidence="1">
    <location>
        <begin position="381"/>
        <end position="397"/>
    </location>
</feature>
<dbReference type="InterPro" id="IPR052998">
    <property type="entry name" value="Hetero-Diels-Alderase-like"/>
</dbReference>
<dbReference type="PANTHER" id="PTHR42060">
    <property type="entry name" value="NHL REPEAT-CONTAINING PROTEIN-RELATED"/>
    <property type="match status" value="1"/>
</dbReference>
<protein>
    <submittedName>
        <fullName evidence="3">Uncharacterized protein</fullName>
    </submittedName>
</protein>
<organism evidence="3 4">
    <name type="scientific">Fonsecaea erecta</name>
    <dbReference type="NCBI Taxonomy" id="1367422"/>
    <lineage>
        <taxon>Eukaryota</taxon>
        <taxon>Fungi</taxon>
        <taxon>Dikarya</taxon>
        <taxon>Ascomycota</taxon>
        <taxon>Pezizomycotina</taxon>
        <taxon>Eurotiomycetes</taxon>
        <taxon>Chaetothyriomycetidae</taxon>
        <taxon>Chaetothyriales</taxon>
        <taxon>Herpotrichiellaceae</taxon>
        <taxon>Fonsecaea</taxon>
    </lineage>
</organism>
<keyword evidence="4" id="KW-1185">Reference proteome</keyword>
<feature type="compositionally biased region" description="Basic and acidic residues" evidence="1">
    <location>
        <begin position="367"/>
        <end position="379"/>
    </location>
</feature>
<dbReference type="Proteomes" id="UP000078343">
    <property type="component" value="Unassembled WGS sequence"/>
</dbReference>
<dbReference type="STRING" id="1367422.A0A178ZL90"/>
<dbReference type="AlphaFoldDB" id="A0A178ZL90"/>
<feature type="signal peptide" evidence="2">
    <location>
        <begin position="1"/>
        <end position="19"/>
    </location>
</feature>
<name>A0A178ZL90_9EURO</name>
<dbReference type="GeneID" id="30009421"/>
<dbReference type="SUPFAM" id="SSF63829">
    <property type="entry name" value="Calcium-dependent phosphotriesterase"/>
    <property type="match status" value="1"/>
</dbReference>
<keyword evidence="2" id="KW-0732">Signal</keyword>
<reference evidence="3 4" key="1">
    <citation type="submission" date="2016-04" db="EMBL/GenBank/DDBJ databases">
        <title>Draft genome of Fonsecaea erecta CBS 125763.</title>
        <authorList>
            <person name="Weiss V.A."/>
            <person name="Vicente V.A."/>
            <person name="Raittz R.T."/>
            <person name="Moreno L.F."/>
            <person name="De Souza E.M."/>
            <person name="Pedrosa F.O."/>
            <person name="Steffens M.B."/>
            <person name="Faoro H."/>
            <person name="Tadra-Sfeir M.Z."/>
            <person name="Najafzadeh M.J."/>
            <person name="Felipe M.S."/>
            <person name="Teixeira M."/>
            <person name="Sun J."/>
            <person name="Xi L."/>
            <person name="Gomes R."/>
            <person name="De Azevedo C.M."/>
            <person name="Salgado C.G."/>
            <person name="Da Silva M.B."/>
            <person name="Nascimento M.F."/>
            <person name="Queiroz-Telles F."/>
            <person name="Attili D.S."/>
            <person name="Gorbushina A."/>
        </authorList>
    </citation>
    <scope>NUCLEOTIDE SEQUENCE [LARGE SCALE GENOMIC DNA]</scope>
    <source>
        <strain evidence="3 4">CBS 125763</strain>
    </source>
</reference>
<gene>
    <name evidence="3" type="ORF">AYL99_05253</name>
</gene>
<feature type="compositionally biased region" description="Polar residues" evidence="1">
    <location>
        <begin position="335"/>
        <end position="362"/>
    </location>
</feature>